<gene>
    <name evidence="2" type="ORF">BDV96DRAFT_527272</name>
</gene>
<keyword evidence="3" id="KW-1185">Reference proteome</keyword>
<evidence type="ECO:0000256" key="1">
    <source>
        <dbReference type="SAM" id="MobiDB-lite"/>
    </source>
</evidence>
<dbReference type="GO" id="GO:0032981">
    <property type="term" value="P:mitochondrial respiratory chain complex I assembly"/>
    <property type="evidence" value="ECO:0007669"/>
    <property type="project" value="TreeGrafter"/>
</dbReference>
<dbReference type="OrthoDB" id="20681at2759"/>
<dbReference type="Gene3D" id="3.40.1230.10">
    <property type="entry name" value="MTH938-like"/>
    <property type="match status" value="1"/>
</dbReference>
<dbReference type="GO" id="GO:0005743">
    <property type="term" value="C:mitochondrial inner membrane"/>
    <property type="evidence" value="ECO:0007669"/>
    <property type="project" value="TreeGrafter"/>
</dbReference>
<name>A0A6A5YVW5_9PLEO</name>
<proteinExistence type="predicted"/>
<dbReference type="PANTHER" id="PTHR21192">
    <property type="entry name" value="NUCLEAR PROTEIN E3-3"/>
    <property type="match status" value="1"/>
</dbReference>
<reference evidence="2" key="1">
    <citation type="journal article" date="2020" name="Stud. Mycol.">
        <title>101 Dothideomycetes genomes: a test case for predicting lifestyles and emergence of pathogens.</title>
        <authorList>
            <person name="Haridas S."/>
            <person name="Albert R."/>
            <person name="Binder M."/>
            <person name="Bloem J."/>
            <person name="Labutti K."/>
            <person name="Salamov A."/>
            <person name="Andreopoulos B."/>
            <person name="Baker S."/>
            <person name="Barry K."/>
            <person name="Bills G."/>
            <person name="Bluhm B."/>
            <person name="Cannon C."/>
            <person name="Castanera R."/>
            <person name="Culley D."/>
            <person name="Daum C."/>
            <person name="Ezra D."/>
            <person name="Gonzalez J."/>
            <person name="Henrissat B."/>
            <person name="Kuo A."/>
            <person name="Liang C."/>
            <person name="Lipzen A."/>
            <person name="Lutzoni F."/>
            <person name="Magnuson J."/>
            <person name="Mondo S."/>
            <person name="Nolan M."/>
            <person name="Ohm R."/>
            <person name="Pangilinan J."/>
            <person name="Park H.-J."/>
            <person name="Ramirez L."/>
            <person name="Alfaro M."/>
            <person name="Sun H."/>
            <person name="Tritt A."/>
            <person name="Yoshinaga Y."/>
            <person name="Zwiers L.-H."/>
            <person name="Turgeon B."/>
            <person name="Goodwin S."/>
            <person name="Spatafora J."/>
            <person name="Crous P."/>
            <person name="Grigoriev I."/>
        </authorList>
    </citation>
    <scope>NUCLEOTIDE SEQUENCE</scope>
    <source>
        <strain evidence="2">CBS 627.86</strain>
    </source>
</reference>
<dbReference type="InterPro" id="IPR007523">
    <property type="entry name" value="NDUFAF3/AAMDC"/>
</dbReference>
<evidence type="ECO:0000313" key="3">
    <source>
        <dbReference type="Proteomes" id="UP000799770"/>
    </source>
</evidence>
<sequence length="244" mass="26661">MERSIFCARTLRCSLQLIHHKPCSPRIAAQISPPPASWPRHPQRTPVRCLHASHSHLAPSKAPKSHDRGPGSNEDTQTDFAAMDVLRNTTPPATSIDACTDDGFALDNDMKVSRSGILLVGGEAFRWRPWLREGRKEGTVADGGVGDDAMTGRLRNAKGQFDIQKEAWGVLELMFPKPDLLIIGTGPSIMPLAPSVRTYLNDLGIRLDVQDTRNASSQFNLLATERGVSQVAAALIPIGWKEGR</sequence>
<feature type="region of interest" description="Disordered" evidence="1">
    <location>
        <begin position="55"/>
        <end position="77"/>
    </location>
</feature>
<dbReference type="Proteomes" id="UP000799770">
    <property type="component" value="Unassembled WGS sequence"/>
</dbReference>
<dbReference type="InterPro" id="IPR036748">
    <property type="entry name" value="MTH938-like_sf"/>
</dbReference>
<organism evidence="2 3">
    <name type="scientific">Lophiotrema nucula</name>
    <dbReference type="NCBI Taxonomy" id="690887"/>
    <lineage>
        <taxon>Eukaryota</taxon>
        <taxon>Fungi</taxon>
        <taxon>Dikarya</taxon>
        <taxon>Ascomycota</taxon>
        <taxon>Pezizomycotina</taxon>
        <taxon>Dothideomycetes</taxon>
        <taxon>Pleosporomycetidae</taxon>
        <taxon>Pleosporales</taxon>
        <taxon>Lophiotremataceae</taxon>
        <taxon>Lophiotrema</taxon>
    </lineage>
</organism>
<dbReference type="AlphaFoldDB" id="A0A6A5YVW5"/>
<dbReference type="SUPFAM" id="SSF64076">
    <property type="entry name" value="MTH938-like"/>
    <property type="match status" value="1"/>
</dbReference>
<evidence type="ECO:0000313" key="2">
    <source>
        <dbReference type="EMBL" id="KAF2110924.1"/>
    </source>
</evidence>
<dbReference type="Pfam" id="PF04430">
    <property type="entry name" value="DUF498"/>
    <property type="match status" value="1"/>
</dbReference>
<accession>A0A6A5YVW5</accession>
<evidence type="ECO:0008006" key="4">
    <source>
        <dbReference type="Google" id="ProtNLM"/>
    </source>
</evidence>
<dbReference type="EMBL" id="ML977336">
    <property type="protein sequence ID" value="KAF2110924.1"/>
    <property type="molecule type" value="Genomic_DNA"/>
</dbReference>
<dbReference type="PANTHER" id="PTHR21192:SF2">
    <property type="entry name" value="NADH DEHYDROGENASE [UBIQUINONE] 1 ALPHA SUBCOMPLEX ASSEMBLY FACTOR 3"/>
    <property type="match status" value="1"/>
</dbReference>
<protein>
    <recommendedName>
        <fullName evidence="4">NADH dehydrogenase [ubiquinone] 1 alpha subcomplex assembly factor 3</fullName>
    </recommendedName>
</protein>